<evidence type="ECO:0000256" key="1">
    <source>
        <dbReference type="ARBA" id="ARBA00007789"/>
    </source>
</evidence>
<evidence type="ECO:0000313" key="3">
    <source>
        <dbReference type="EMBL" id="CEA01285.1"/>
    </source>
</evidence>
<dbReference type="SUPFAM" id="SSF51679">
    <property type="entry name" value="Bacterial luciferase-like"/>
    <property type="match status" value="1"/>
</dbReference>
<dbReference type="OrthoDB" id="9780518at2"/>
<proteinExistence type="predicted"/>
<dbReference type="eggNOG" id="COG2141">
    <property type="taxonomic scope" value="Bacteria"/>
</dbReference>
<gene>
    <name evidence="3" type="primary">limB_1</name>
    <name evidence="3" type="ORF">BN1048_01320</name>
</gene>
<dbReference type="GO" id="GO:0004497">
    <property type="term" value="F:monooxygenase activity"/>
    <property type="evidence" value="ECO:0007669"/>
    <property type="project" value="UniProtKB-KW"/>
</dbReference>
<name>A0A078M4P0_9STAP</name>
<dbReference type="EMBL" id="CCSE01000001">
    <property type="protein sequence ID" value="CEA01285.1"/>
    <property type="molecule type" value="Genomic_DNA"/>
</dbReference>
<feature type="domain" description="Luciferase-like" evidence="2">
    <location>
        <begin position="1"/>
        <end position="283"/>
    </location>
</feature>
<dbReference type="RefSeq" id="WP_035809617.1">
    <property type="nucleotide sequence ID" value="NZ_CCSE01000001.1"/>
</dbReference>
<keyword evidence="4" id="KW-1185">Reference proteome</keyword>
<dbReference type="NCBIfam" id="TIGR03558">
    <property type="entry name" value="oxido_grp_1"/>
    <property type="match status" value="1"/>
</dbReference>
<dbReference type="HOGENOM" id="CLU_027853_9_0_9"/>
<dbReference type="GO" id="GO:0016705">
    <property type="term" value="F:oxidoreductase activity, acting on paired donors, with incorporation or reduction of molecular oxygen"/>
    <property type="evidence" value="ECO:0007669"/>
    <property type="project" value="InterPro"/>
</dbReference>
<protein>
    <submittedName>
        <fullName evidence="3">Limonene 1,2-monooxygenase</fullName>
    </submittedName>
</protein>
<dbReference type="STRING" id="1461582.BN1048_01320"/>
<accession>A0A078M4P0</accession>
<dbReference type="InterPro" id="IPR050766">
    <property type="entry name" value="Bact_Lucif_Oxidored"/>
</dbReference>
<evidence type="ECO:0000313" key="4">
    <source>
        <dbReference type="Proteomes" id="UP000044136"/>
    </source>
</evidence>
<comment type="similarity">
    <text evidence="1">To bacterial alkanal monooxygenase alpha and beta chains.</text>
</comment>
<dbReference type="PANTHER" id="PTHR30137">
    <property type="entry name" value="LUCIFERASE-LIKE MONOOXYGENASE"/>
    <property type="match status" value="1"/>
</dbReference>
<dbReference type="InterPro" id="IPR019949">
    <property type="entry name" value="CmoO-like"/>
</dbReference>
<dbReference type="PANTHER" id="PTHR30137:SF20">
    <property type="entry name" value="N-ACETYL-S-ALKYLCYSTEINE MONOOXYGENASE"/>
    <property type="match status" value="1"/>
</dbReference>
<dbReference type="InterPro" id="IPR036661">
    <property type="entry name" value="Luciferase-like_sf"/>
</dbReference>
<dbReference type="Pfam" id="PF00296">
    <property type="entry name" value="Bac_luciferase"/>
    <property type="match status" value="1"/>
</dbReference>
<reference evidence="3 4" key="1">
    <citation type="submission" date="2014-07" db="EMBL/GenBank/DDBJ databases">
        <authorList>
            <person name="Urmite Genomes Urmite Genomes"/>
        </authorList>
    </citation>
    <scope>NUCLEOTIDE SEQUENCE [LARGE SCALE GENOMIC DNA]</scope>
    <source>
        <strain evidence="3 4">13MG44_air</strain>
    </source>
</reference>
<organism evidence="3 4">
    <name type="scientific">Jeotgalicoccus saudimassiliensis</name>
    <dbReference type="NCBI Taxonomy" id="1461582"/>
    <lineage>
        <taxon>Bacteria</taxon>
        <taxon>Bacillati</taxon>
        <taxon>Bacillota</taxon>
        <taxon>Bacilli</taxon>
        <taxon>Bacillales</taxon>
        <taxon>Staphylococcaceae</taxon>
        <taxon>Jeotgalicoccus</taxon>
    </lineage>
</organism>
<evidence type="ECO:0000259" key="2">
    <source>
        <dbReference type="Pfam" id="PF00296"/>
    </source>
</evidence>
<sequence length="322" mass="35465">MKLSILDQAPVSVNMSAGEALKNSVKLAELGDELGYTRFWLAEHHGMTGLSSSAPEVTLGAAGMVTDRIRLGSGATLLPYYKPYKVAEVFNTLAALYGDRVDIGIGRAPGGDNKASEALSDNYLQHVFKMPELVTELQAYINDEDKMPKPMPLPDIKPKLWMLGTSEKSAVFARDNNMNYCFGKFMSSSNPVDVLDTYRENRSPGEIIVTVNVFCHEDEKYARELAYSYAVNQALKSTGRGYNGVAGIEDTSAVELTEDERSETEKIMSNLITGTPESVGKTLTGISEAYQVDELMIVTITHDIEDKLNSYRLLAEHLLKDQ</sequence>
<dbReference type="CDD" id="cd00347">
    <property type="entry name" value="Flavin_utilizing_monoxygenases"/>
    <property type="match status" value="1"/>
</dbReference>
<dbReference type="Proteomes" id="UP000044136">
    <property type="component" value="Unassembled WGS sequence"/>
</dbReference>
<dbReference type="InterPro" id="IPR011251">
    <property type="entry name" value="Luciferase-like_dom"/>
</dbReference>
<keyword evidence="3" id="KW-0560">Oxidoreductase</keyword>
<dbReference type="AlphaFoldDB" id="A0A078M4P0"/>
<dbReference type="GO" id="GO:0005829">
    <property type="term" value="C:cytosol"/>
    <property type="evidence" value="ECO:0007669"/>
    <property type="project" value="TreeGrafter"/>
</dbReference>
<dbReference type="Gene3D" id="3.20.20.30">
    <property type="entry name" value="Luciferase-like domain"/>
    <property type="match status" value="1"/>
</dbReference>
<keyword evidence="3" id="KW-0503">Monooxygenase</keyword>